<dbReference type="InterPro" id="IPR006480">
    <property type="entry name" value="Phage_holin_4_1"/>
</dbReference>
<evidence type="ECO:0000256" key="2">
    <source>
        <dbReference type="ARBA" id="ARBA00022692"/>
    </source>
</evidence>
<evidence type="ECO:0000256" key="3">
    <source>
        <dbReference type="ARBA" id="ARBA00022989"/>
    </source>
</evidence>
<protein>
    <submittedName>
        <fullName evidence="6">Cph1 family holin</fullName>
    </submittedName>
</protein>
<dbReference type="AlphaFoldDB" id="A0A4R3TDP9"/>
<evidence type="ECO:0000256" key="4">
    <source>
        <dbReference type="ARBA" id="ARBA00023136"/>
    </source>
</evidence>
<dbReference type="Pfam" id="PF05105">
    <property type="entry name" value="Phage_holin_4_1"/>
    <property type="match status" value="1"/>
</dbReference>
<accession>A0A4R3TDP9</accession>
<evidence type="ECO:0000256" key="5">
    <source>
        <dbReference type="SAM" id="Phobius"/>
    </source>
</evidence>
<keyword evidence="3 5" id="KW-1133">Transmembrane helix</keyword>
<keyword evidence="2 5" id="KW-0812">Transmembrane</keyword>
<keyword evidence="4 5" id="KW-0472">Membrane</keyword>
<feature type="transmembrane region" description="Helical" evidence="5">
    <location>
        <begin position="60"/>
        <end position="80"/>
    </location>
</feature>
<dbReference type="EMBL" id="SMBP01000009">
    <property type="protein sequence ID" value="TCU60028.1"/>
    <property type="molecule type" value="Genomic_DNA"/>
</dbReference>
<dbReference type="NCBIfam" id="TIGR01593">
    <property type="entry name" value="holin_tox_secr"/>
    <property type="match status" value="1"/>
</dbReference>
<evidence type="ECO:0000313" key="7">
    <source>
        <dbReference type="Proteomes" id="UP000295773"/>
    </source>
</evidence>
<dbReference type="Proteomes" id="UP000295773">
    <property type="component" value="Unassembled WGS sequence"/>
</dbReference>
<comment type="caution">
    <text evidence="6">The sequence shown here is derived from an EMBL/GenBank/DDBJ whole genome shotgun (WGS) entry which is preliminary data.</text>
</comment>
<name>A0A4R3TDP9_9FIRM</name>
<proteinExistence type="predicted"/>
<reference evidence="6 7" key="1">
    <citation type="submission" date="2019-03" db="EMBL/GenBank/DDBJ databases">
        <title>Genomic Encyclopedia of Type Strains, Phase IV (KMG-IV): sequencing the most valuable type-strain genomes for metagenomic binning, comparative biology and taxonomic classification.</title>
        <authorList>
            <person name="Goeker M."/>
        </authorList>
    </citation>
    <scope>NUCLEOTIDE SEQUENCE [LARGE SCALE GENOMIC DNA]</scope>
    <source>
        <strain evidence="6 7">DSM 29481</strain>
    </source>
</reference>
<feature type="transmembrane region" description="Helical" evidence="5">
    <location>
        <begin position="25"/>
        <end position="48"/>
    </location>
</feature>
<sequence length="132" mass="14768">MDKVFNSAVAVIATAFTFLFGDWDIAIIVLIGFMVLDYVTGVLVAYINKKISSEIGLKGLTKKFMIILILIGAVMLDRLMNNGTWMFRTLVCYFYIANEGISLLENAGNLGLPIPNRLKNALEQLREKESEE</sequence>
<keyword evidence="7" id="KW-1185">Reference proteome</keyword>
<organism evidence="6 7">
    <name type="scientific">Longicatena caecimuris</name>
    <dbReference type="NCBI Taxonomy" id="1796635"/>
    <lineage>
        <taxon>Bacteria</taxon>
        <taxon>Bacillati</taxon>
        <taxon>Bacillota</taxon>
        <taxon>Erysipelotrichia</taxon>
        <taxon>Erysipelotrichales</taxon>
        <taxon>Erysipelotrichaceae</taxon>
        <taxon>Longicatena</taxon>
    </lineage>
</organism>
<evidence type="ECO:0000313" key="6">
    <source>
        <dbReference type="EMBL" id="TCU60028.1"/>
    </source>
</evidence>
<comment type="subcellular location">
    <subcellularLocation>
        <location evidence="1">Membrane</location>
        <topology evidence="1">Multi-pass membrane protein</topology>
    </subcellularLocation>
</comment>
<gene>
    <name evidence="6" type="ORF">EDD61_10965</name>
</gene>
<dbReference type="GO" id="GO:0016020">
    <property type="term" value="C:membrane"/>
    <property type="evidence" value="ECO:0007669"/>
    <property type="project" value="UniProtKB-SubCell"/>
</dbReference>
<evidence type="ECO:0000256" key="1">
    <source>
        <dbReference type="ARBA" id="ARBA00004141"/>
    </source>
</evidence>